<dbReference type="Proteomes" id="UP000019199">
    <property type="component" value="Unassembled WGS sequence"/>
</dbReference>
<evidence type="ECO:0000313" key="3">
    <source>
        <dbReference type="Proteomes" id="UP000019199"/>
    </source>
</evidence>
<accession>W1F5D4</accession>
<reference evidence="2 3" key="1">
    <citation type="submission" date="2013-10" db="EMBL/GenBank/DDBJ databases">
        <title>Antibiotic resistance diversity of beta-lactamase producers in the General Hospital Vienna.</title>
        <authorList>
            <person name="Barisic I."/>
            <person name="Mitteregger D."/>
            <person name="Hirschl A.M."/>
            <person name="Noehammer C."/>
            <person name="Wiesinger-Mayr H."/>
        </authorList>
    </citation>
    <scope>NUCLEOTIDE SEQUENCE [LARGE SCALE GENOMIC DNA]</scope>
    <source>
        <strain evidence="2 3">ISC7</strain>
    </source>
</reference>
<proteinExistence type="predicted"/>
<dbReference type="AlphaFoldDB" id="W1F5D4"/>
<dbReference type="EMBL" id="CBWN010000141">
    <property type="protein sequence ID" value="CDL29015.1"/>
    <property type="molecule type" value="Genomic_DNA"/>
</dbReference>
<feature type="compositionally biased region" description="Basic and acidic residues" evidence="1">
    <location>
        <begin position="20"/>
        <end position="30"/>
    </location>
</feature>
<protein>
    <submittedName>
        <fullName evidence="2">Uncharacterized protein</fullName>
    </submittedName>
</protein>
<evidence type="ECO:0000313" key="2">
    <source>
        <dbReference type="EMBL" id="CDL29015.1"/>
    </source>
</evidence>
<name>W1F5D4_ECOLX</name>
<evidence type="ECO:0000256" key="1">
    <source>
        <dbReference type="SAM" id="MobiDB-lite"/>
    </source>
</evidence>
<feature type="region of interest" description="Disordered" evidence="1">
    <location>
        <begin position="19"/>
        <end position="39"/>
    </location>
</feature>
<sequence>MECRPITKFSKLEQMVINEDVDKKNKKPEPNIHSTPVYY</sequence>
<organism evidence="2 3">
    <name type="scientific">Escherichia coli ISC7</name>
    <dbReference type="NCBI Taxonomy" id="1432555"/>
    <lineage>
        <taxon>Bacteria</taxon>
        <taxon>Pseudomonadati</taxon>
        <taxon>Pseudomonadota</taxon>
        <taxon>Gammaproteobacteria</taxon>
        <taxon>Enterobacterales</taxon>
        <taxon>Enterobacteriaceae</taxon>
        <taxon>Escherichia</taxon>
    </lineage>
</organism>
<comment type="caution">
    <text evidence="2">The sequence shown here is derived from an EMBL/GenBank/DDBJ whole genome shotgun (WGS) entry which is preliminary data.</text>
</comment>